<organism evidence="2 3">
    <name type="scientific">Candidatus Woesebacteria bacterium RIFCSPLOWO2_01_FULL_39_10b</name>
    <dbReference type="NCBI Taxonomy" id="1802517"/>
    <lineage>
        <taxon>Bacteria</taxon>
        <taxon>Candidatus Woeseibacteriota</taxon>
    </lineage>
</organism>
<dbReference type="Proteomes" id="UP000176404">
    <property type="component" value="Unassembled WGS sequence"/>
</dbReference>
<proteinExistence type="predicted"/>
<dbReference type="GO" id="GO:0008757">
    <property type="term" value="F:S-adenosylmethionine-dependent methyltransferase activity"/>
    <property type="evidence" value="ECO:0007669"/>
    <property type="project" value="InterPro"/>
</dbReference>
<dbReference type="Pfam" id="PF08241">
    <property type="entry name" value="Methyltransf_11"/>
    <property type="match status" value="1"/>
</dbReference>
<dbReference type="PANTHER" id="PTHR43861">
    <property type="entry name" value="TRANS-ACONITATE 2-METHYLTRANSFERASE-RELATED"/>
    <property type="match status" value="1"/>
</dbReference>
<protein>
    <recommendedName>
        <fullName evidence="1">Methyltransferase type 11 domain-containing protein</fullName>
    </recommendedName>
</protein>
<dbReference type="Gene3D" id="3.40.50.150">
    <property type="entry name" value="Vaccinia Virus protein VP39"/>
    <property type="match status" value="1"/>
</dbReference>
<evidence type="ECO:0000313" key="2">
    <source>
        <dbReference type="EMBL" id="OGM59513.1"/>
    </source>
</evidence>
<evidence type="ECO:0000259" key="1">
    <source>
        <dbReference type="Pfam" id="PF08241"/>
    </source>
</evidence>
<dbReference type="EMBL" id="MGHD01000019">
    <property type="protein sequence ID" value="OGM59513.1"/>
    <property type="molecule type" value="Genomic_DNA"/>
</dbReference>
<gene>
    <name evidence="2" type="ORF">A2892_02660</name>
</gene>
<feature type="domain" description="Methyltransferase type 11" evidence="1">
    <location>
        <begin position="42"/>
        <end position="137"/>
    </location>
</feature>
<dbReference type="InterPro" id="IPR029063">
    <property type="entry name" value="SAM-dependent_MTases_sf"/>
</dbReference>
<dbReference type="AlphaFoldDB" id="A0A1F8B651"/>
<dbReference type="SUPFAM" id="SSF53335">
    <property type="entry name" value="S-adenosyl-L-methionine-dependent methyltransferases"/>
    <property type="match status" value="1"/>
</dbReference>
<dbReference type="CDD" id="cd02440">
    <property type="entry name" value="AdoMet_MTases"/>
    <property type="match status" value="1"/>
</dbReference>
<sequence>MPAAYDYYDYPSYWKGRDYEHEAEVVAVKSFLKKIPHIKTLLDIGSGYGRLTASYLSTASNVILSDPSVKLLNIAKKTYKDKKVSFIQSKLENLPKRLKNDSIDLIIIIRVLHHLKNLDNSLPIVSGLLKKEGFLILEFANKKHLKALICEFLKGNLTFPLEIFPQEKCKKSKKKRLPFFNYHPDQILSKLSGNGFKILEVRSVSNIRNQLLKKFLPKKVLIFIEKSTQRLLSKINFGPSIFVLAQKNNS</sequence>
<reference evidence="2 3" key="1">
    <citation type="journal article" date="2016" name="Nat. Commun.">
        <title>Thousands of microbial genomes shed light on interconnected biogeochemical processes in an aquifer system.</title>
        <authorList>
            <person name="Anantharaman K."/>
            <person name="Brown C.T."/>
            <person name="Hug L.A."/>
            <person name="Sharon I."/>
            <person name="Castelle C.J."/>
            <person name="Probst A.J."/>
            <person name="Thomas B.C."/>
            <person name="Singh A."/>
            <person name="Wilkins M.J."/>
            <person name="Karaoz U."/>
            <person name="Brodie E.L."/>
            <person name="Williams K.H."/>
            <person name="Hubbard S.S."/>
            <person name="Banfield J.F."/>
        </authorList>
    </citation>
    <scope>NUCLEOTIDE SEQUENCE [LARGE SCALE GENOMIC DNA]</scope>
</reference>
<dbReference type="STRING" id="1802517.A2892_02660"/>
<name>A0A1F8B651_9BACT</name>
<accession>A0A1F8B651</accession>
<dbReference type="InterPro" id="IPR013216">
    <property type="entry name" value="Methyltransf_11"/>
</dbReference>
<evidence type="ECO:0000313" key="3">
    <source>
        <dbReference type="Proteomes" id="UP000176404"/>
    </source>
</evidence>
<comment type="caution">
    <text evidence="2">The sequence shown here is derived from an EMBL/GenBank/DDBJ whole genome shotgun (WGS) entry which is preliminary data.</text>
</comment>